<dbReference type="Gene3D" id="6.10.250.2410">
    <property type="match status" value="1"/>
</dbReference>
<comment type="caution">
    <text evidence="2">The sequence shown here is derived from an EMBL/GenBank/DDBJ whole genome shotgun (WGS) entry which is preliminary data.</text>
</comment>
<reference evidence="2 3" key="1">
    <citation type="journal article" date="2016" name="Nat. Commun.">
        <title>Thousands of microbial genomes shed light on interconnected biogeochemical processes in an aquifer system.</title>
        <authorList>
            <person name="Anantharaman K."/>
            <person name="Brown C.T."/>
            <person name="Hug L.A."/>
            <person name="Sharon I."/>
            <person name="Castelle C.J."/>
            <person name="Probst A.J."/>
            <person name="Thomas B.C."/>
            <person name="Singh A."/>
            <person name="Wilkins M.J."/>
            <person name="Karaoz U."/>
            <person name="Brodie E.L."/>
            <person name="Williams K.H."/>
            <person name="Hubbard S.S."/>
            <person name="Banfield J.F."/>
        </authorList>
    </citation>
    <scope>NUCLEOTIDE SEQUENCE [LARGE SCALE GENOMIC DNA]</scope>
</reference>
<evidence type="ECO:0000313" key="2">
    <source>
        <dbReference type="EMBL" id="OGM01259.1"/>
    </source>
</evidence>
<sequence length="241" mass="27929">MPYTVRLDQYEGPLDLLLQLIEAEKLDISEISLAQVTDDYLRLIEENPELPPEELADFLVVASRLLLIKSKLLLPYLQSTDDDSEFNLEEQLRIYKAYLDASKIIERLVGKRRFMYVHDKLPQTEIGFSPPKKLKLEQMRELFAAVSKRLEPIVKVQKQTLERIVSIHDKIRQIKEFIARTKRTSFRSLIQTSTSRLEVIVSFLALLELVKQRTVSVAQSERFDDISITRLDAVVGAQSRK</sequence>
<evidence type="ECO:0000256" key="1">
    <source>
        <dbReference type="ARBA" id="ARBA00044777"/>
    </source>
</evidence>
<dbReference type="InterPro" id="IPR003768">
    <property type="entry name" value="ScpA"/>
</dbReference>
<organism evidence="2 3">
    <name type="scientific">Candidatus Uhrbacteria bacterium RIFOXYC2_FULL_47_19</name>
    <dbReference type="NCBI Taxonomy" id="1802424"/>
    <lineage>
        <taxon>Bacteria</taxon>
        <taxon>Candidatus Uhriibacteriota</taxon>
    </lineage>
</organism>
<proteinExistence type="predicted"/>
<dbReference type="AlphaFoldDB" id="A0A1F7WFU3"/>
<gene>
    <name evidence="2" type="ORF">A2480_01910</name>
</gene>
<dbReference type="PANTHER" id="PTHR33969:SF2">
    <property type="entry name" value="SEGREGATION AND CONDENSATION PROTEIN A"/>
    <property type="match status" value="1"/>
</dbReference>
<protein>
    <recommendedName>
        <fullName evidence="1">Segregation and condensation protein A</fullName>
    </recommendedName>
</protein>
<dbReference type="Pfam" id="PF02616">
    <property type="entry name" value="SMC_ScpA"/>
    <property type="match status" value="1"/>
</dbReference>
<dbReference type="Proteomes" id="UP000176988">
    <property type="component" value="Unassembled WGS sequence"/>
</dbReference>
<name>A0A1F7WFU3_9BACT</name>
<evidence type="ECO:0000313" key="3">
    <source>
        <dbReference type="Proteomes" id="UP000176988"/>
    </source>
</evidence>
<dbReference type="EMBL" id="MGFG01000010">
    <property type="protein sequence ID" value="OGM01259.1"/>
    <property type="molecule type" value="Genomic_DNA"/>
</dbReference>
<dbReference type="Gene3D" id="1.10.10.580">
    <property type="entry name" value="Structural maintenance of chromosome 1. Chain E"/>
    <property type="match status" value="1"/>
</dbReference>
<dbReference type="PANTHER" id="PTHR33969">
    <property type="entry name" value="SEGREGATION AND CONDENSATION PROTEIN A"/>
    <property type="match status" value="1"/>
</dbReference>
<accession>A0A1F7WFU3</accession>
<dbReference type="STRING" id="1802424.A2480_01910"/>
<dbReference type="InterPro" id="IPR023093">
    <property type="entry name" value="ScpA-like_C"/>
</dbReference>